<dbReference type="AlphaFoldDB" id="A0A368U9R2"/>
<keyword evidence="2" id="KW-1185">Reference proteome</keyword>
<protein>
    <submittedName>
        <fullName evidence="1">Uncharacterized protein</fullName>
    </submittedName>
</protein>
<evidence type="ECO:0000313" key="1">
    <source>
        <dbReference type="EMBL" id="RCV93850.1"/>
    </source>
</evidence>
<organism evidence="1 2">
    <name type="scientific">Vreelandella rituensis</name>
    <dbReference type="NCBI Taxonomy" id="2282306"/>
    <lineage>
        <taxon>Bacteria</taxon>
        <taxon>Pseudomonadati</taxon>
        <taxon>Pseudomonadota</taxon>
        <taxon>Gammaproteobacteria</taxon>
        <taxon>Oceanospirillales</taxon>
        <taxon>Halomonadaceae</taxon>
        <taxon>Vreelandella</taxon>
    </lineage>
</organism>
<proteinExistence type="predicted"/>
<dbReference type="Proteomes" id="UP000253204">
    <property type="component" value="Unassembled WGS sequence"/>
</dbReference>
<gene>
    <name evidence="1" type="ORF">DU506_01445</name>
</gene>
<accession>A0A368U9R2</accession>
<reference evidence="1 2" key="1">
    <citation type="submission" date="2018-07" db="EMBL/GenBank/DDBJ databases">
        <title>Halomonas rutogse sp. nov., isolated from Lake TangqianCo on Tibetan Plateau.</title>
        <authorList>
            <person name="Lu H."/>
            <person name="Xing P."/>
            <person name="Wu Q."/>
        </authorList>
    </citation>
    <scope>NUCLEOTIDE SEQUENCE [LARGE SCALE GENOMIC DNA]</scope>
    <source>
        <strain evidence="1 2">TQ8S</strain>
    </source>
</reference>
<evidence type="ECO:0000313" key="2">
    <source>
        <dbReference type="Proteomes" id="UP000253204"/>
    </source>
</evidence>
<sequence>MSQPSPCQGLSLQDILSVYALAPEQRAVLEVAGLTDSAEAADQLRPALDNALRALRDEANAEAAFNEKYRVQP</sequence>
<dbReference type="RefSeq" id="WP_114485178.1">
    <property type="nucleotide sequence ID" value="NZ_CBCSHM010000001.1"/>
</dbReference>
<comment type="caution">
    <text evidence="1">The sequence shown here is derived from an EMBL/GenBank/DDBJ whole genome shotgun (WGS) entry which is preliminary data.</text>
</comment>
<name>A0A368U9R2_9GAMM</name>
<dbReference type="EMBL" id="QPIJ01000001">
    <property type="protein sequence ID" value="RCV93850.1"/>
    <property type="molecule type" value="Genomic_DNA"/>
</dbReference>